<comment type="caution">
    <text evidence="7">The sequence shown here is derived from an EMBL/GenBank/DDBJ whole genome shotgun (WGS) entry which is preliminary data.</text>
</comment>
<dbReference type="InterPro" id="IPR001584">
    <property type="entry name" value="Integrase_cat-core"/>
</dbReference>
<dbReference type="STRING" id="146020.RMCB_7085"/>
<keyword evidence="3" id="KW-0238">DNA-binding</keyword>
<dbReference type="PROSITE" id="PS50994">
    <property type="entry name" value="INTEGRASE"/>
    <property type="match status" value="1"/>
</dbReference>
<evidence type="ECO:0000256" key="3">
    <source>
        <dbReference type="ARBA" id="ARBA00023125"/>
    </source>
</evidence>
<dbReference type="GO" id="GO:0003677">
    <property type="term" value="F:DNA binding"/>
    <property type="evidence" value="ECO:0007669"/>
    <property type="project" value="UniProtKB-KW"/>
</dbReference>
<dbReference type="InterPro" id="IPR017894">
    <property type="entry name" value="HTH_IS21_transposase_type"/>
</dbReference>
<keyword evidence="8" id="KW-1185">Reference proteome</keyword>
<evidence type="ECO:0000256" key="2">
    <source>
        <dbReference type="ARBA" id="ARBA00022578"/>
    </source>
</evidence>
<evidence type="ECO:0000256" key="4">
    <source>
        <dbReference type="ARBA" id="ARBA00023172"/>
    </source>
</evidence>
<keyword evidence="4" id="KW-0233">DNA recombination</keyword>
<reference evidence="8" key="2">
    <citation type="submission" date="2016-02" db="EMBL/GenBank/DDBJ databases">
        <title>Draft genome sequence of five rapidly growing Mycobacterium species.</title>
        <authorList>
            <person name="Katahira K."/>
            <person name="Gotou Y."/>
            <person name="Iida K."/>
            <person name="Ogura Y."/>
            <person name="Hayashi T."/>
        </authorList>
    </citation>
    <scope>NUCLEOTIDE SEQUENCE [LARGE SCALE GENOMIC DNA]</scope>
    <source>
        <strain evidence="8">JCM15654</strain>
    </source>
</reference>
<dbReference type="SUPFAM" id="SSF53098">
    <property type="entry name" value="Ribonuclease H-like"/>
    <property type="match status" value="1"/>
</dbReference>
<dbReference type="GO" id="GO:0006310">
    <property type="term" value="P:DNA recombination"/>
    <property type="evidence" value="ECO:0007669"/>
    <property type="project" value="UniProtKB-KW"/>
</dbReference>
<dbReference type="GO" id="GO:0015074">
    <property type="term" value="P:DNA integration"/>
    <property type="evidence" value="ECO:0007669"/>
    <property type="project" value="InterPro"/>
</dbReference>
<dbReference type="Proteomes" id="UP000069620">
    <property type="component" value="Unassembled WGS sequence"/>
</dbReference>
<dbReference type="PANTHER" id="PTHR35004">
    <property type="entry name" value="TRANSPOSASE RV3428C-RELATED"/>
    <property type="match status" value="1"/>
</dbReference>
<accession>A0A117I8B9</accession>
<evidence type="ECO:0000313" key="8">
    <source>
        <dbReference type="Proteomes" id="UP000069620"/>
    </source>
</evidence>
<dbReference type="Gene3D" id="1.10.10.60">
    <property type="entry name" value="Homeodomain-like"/>
    <property type="match status" value="1"/>
</dbReference>
<dbReference type="PROSITE" id="PS50531">
    <property type="entry name" value="HTH_IS21"/>
    <property type="match status" value="1"/>
</dbReference>
<gene>
    <name evidence="7" type="ORF">RMCB_7085</name>
</gene>
<dbReference type="InterPro" id="IPR009057">
    <property type="entry name" value="Homeodomain-like_sf"/>
</dbReference>
<dbReference type="SUPFAM" id="SSF46689">
    <property type="entry name" value="Homeodomain-like"/>
    <property type="match status" value="1"/>
</dbReference>
<dbReference type="OrthoDB" id="2065409at2"/>
<evidence type="ECO:0000256" key="1">
    <source>
        <dbReference type="ARBA" id="ARBA00009277"/>
    </source>
</evidence>
<dbReference type="Gene3D" id="3.30.420.10">
    <property type="entry name" value="Ribonuclease H-like superfamily/Ribonuclease H"/>
    <property type="match status" value="1"/>
</dbReference>
<evidence type="ECO:0000313" key="7">
    <source>
        <dbReference type="EMBL" id="GAS92989.1"/>
    </source>
</evidence>
<dbReference type="Pfam" id="PF22483">
    <property type="entry name" value="Mu-transpos_C_2"/>
    <property type="match status" value="1"/>
</dbReference>
<keyword evidence="2" id="KW-0815">Transposition</keyword>
<dbReference type="RefSeq" id="WP_062832512.1">
    <property type="nucleotide sequence ID" value="NZ_BCSX01000067.1"/>
</dbReference>
<dbReference type="InterPro" id="IPR036397">
    <property type="entry name" value="RNaseH_sf"/>
</dbReference>
<dbReference type="PANTHER" id="PTHR35004:SF6">
    <property type="entry name" value="TRANSPOSASE"/>
    <property type="match status" value="1"/>
</dbReference>
<sequence length="453" mass="49356">MLTWEDDMEVHALRKRGWSISAIARHTGFDRKTVRKYLAGDAEPGVRARPGPDLFDPFVDYVSARLVEDPHLWARTLYDELEDLGFGLSYQSLTRNIRTRGLRPDCQACRAATERPNAIIAHPPGEETQWDWLELPDPPADWGWGKTAHLLVGSLAHSGKWRAVLSPSEDQPHLVAAIDRIVRGLGGVTRVWRFDRMATVCDPGSGRVTASFAGVAKHYGVSVAICPPRRGNRKGVVEKVNHTAAQRWWRTVGDEVTVEQAQASVDRFAKVRGDTRNRATADGRSSVAVVAKAEPLRAVPATPYPVIVSESRTASRQALVSYRGNRYSVPPELAAAQVTVSHPVGGEFCDIATTRGIVIARHRMAADGLGVMVRDSGHVIALDTAAMATANTGKPHRRKERIPPGPAAKTAAAQLLALLGTTTNMAESTTPSTTSTVIDLSVYERAAQKRTLK</sequence>
<proteinExistence type="inferred from homology"/>
<dbReference type="InterPro" id="IPR012337">
    <property type="entry name" value="RNaseH-like_sf"/>
</dbReference>
<dbReference type="GO" id="GO:0032196">
    <property type="term" value="P:transposition"/>
    <property type="evidence" value="ECO:0007669"/>
    <property type="project" value="UniProtKB-KW"/>
</dbReference>
<feature type="domain" description="Integrase catalytic" evidence="6">
    <location>
        <begin position="120"/>
        <end position="294"/>
    </location>
</feature>
<dbReference type="InterPro" id="IPR054353">
    <property type="entry name" value="IstA-like_C"/>
</dbReference>
<comment type="similarity">
    <text evidence="1">Belongs to the transposase IS21/IS408/IS1162 family.</text>
</comment>
<evidence type="ECO:0000259" key="5">
    <source>
        <dbReference type="PROSITE" id="PS50531"/>
    </source>
</evidence>
<dbReference type="AlphaFoldDB" id="A0A117I8B9"/>
<name>A0A117I8B9_9MYCO</name>
<feature type="domain" description="HTH IS21-type" evidence="5">
    <location>
        <begin position="5"/>
        <end position="66"/>
    </location>
</feature>
<reference evidence="8" key="1">
    <citation type="journal article" date="2016" name="Genome Announc.">
        <title>Draft Genome Sequences of Five Rapidly Growing Mycobacterium Species, M. thermoresistibile, M. fortuitum subsp. acetamidolyticum, M. canariasense, M. brisbanense, and M. novocastrense.</title>
        <authorList>
            <person name="Katahira K."/>
            <person name="Ogura Y."/>
            <person name="Gotoh Y."/>
            <person name="Hayashi T."/>
        </authorList>
    </citation>
    <scope>NUCLEOTIDE SEQUENCE [LARGE SCALE GENOMIC DNA]</scope>
    <source>
        <strain evidence="8">JCM15654</strain>
    </source>
</reference>
<organism evidence="7 8">
    <name type="scientific">Mycolicibacterium brisbanense</name>
    <dbReference type="NCBI Taxonomy" id="146020"/>
    <lineage>
        <taxon>Bacteria</taxon>
        <taxon>Bacillati</taxon>
        <taxon>Actinomycetota</taxon>
        <taxon>Actinomycetes</taxon>
        <taxon>Mycobacteriales</taxon>
        <taxon>Mycobacteriaceae</taxon>
        <taxon>Mycolicibacterium</taxon>
    </lineage>
</organism>
<protein>
    <submittedName>
        <fullName evidence="7">Transposase for insertion sequence element IS5376</fullName>
    </submittedName>
</protein>
<dbReference type="EMBL" id="BCSX01000067">
    <property type="protein sequence ID" value="GAS92989.1"/>
    <property type="molecule type" value="Genomic_DNA"/>
</dbReference>
<evidence type="ECO:0000259" key="6">
    <source>
        <dbReference type="PROSITE" id="PS50994"/>
    </source>
</evidence>